<dbReference type="EMBL" id="KE651167">
    <property type="protein sequence ID" value="EEB08383.1"/>
    <property type="molecule type" value="Genomic_DNA"/>
</dbReference>
<dbReference type="OMA" id="ETNVGPY"/>
<evidence type="ECO:0000313" key="15">
    <source>
        <dbReference type="Proteomes" id="UP000001744"/>
    </source>
</evidence>
<proteinExistence type="inferred from homology"/>
<comment type="catalytic activity">
    <reaction evidence="10">
        <text>N-terminal L-seryl-[histone H2A] + acetyl-CoA = N-terminal N(alpha)-acetyl-L-seryl-[histone H2A] + CoA + H(+)</text>
        <dbReference type="Rhea" id="RHEA:50600"/>
        <dbReference type="Rhea" id="RHEA-COMP:12742"/>
        <dbReference type="Rhea" id="RHEA-COMP:12744"/>
        <dbReference type="ChEBI" id="CHEBI:15378"/>
        <dbReference type="ChEBI" id="CHEBI:57287"/>
        <dbReference type="ChEBI" id="CHEBI:57288"/>
        <dbReference type="ChEBI" id="CHEBI:64738"/>
        <dbReference type="ChEBI" id="CHEBI:83690"/>
        <dbReference type="EC" id="2.3.1.257"/>
    </reaction>
</comment>
<dbReference type="eggNOG" id="KOG2488">
    <property type="taxonomic scope" value="Eukaryota"/>
</dbReference>
<name>B6K4H6_SCHJY</name>
<dbReference type="EC" id="2.3.1.257" evidence="4"/>
<dbReference type="HOGENOM" id="CLU_051699_2_2_1"/>
<dbReference type="Proteomes" id="UP000001744">
    <property type="component" value="Unassembled WGS sequence"/>
</dbReference>
<gene>
    <name evidence="14" type="primary">naa40</name>
    <name evidence="13" type="ORF">SJAG_03537</name>
</gene>
<evidence type="ECO:0000256" key="3">
    <source>
        <dbReference type="ARBA" id="ARBA00008870"/>
    </source>
</evidence>
<dbReference type="AlphaFoldDB" id="B6K4H6"/>
<dbReference type="PROSITE" id="PS51186">
    <property type="entry name" value="GNAT"/>
    <property type="match status" value="1"/>
</dbReference>
<protein>
    <recommendedName>
        <fullName evidence="5">N-alpha-acetyltransferase 40</fullName>
        <ecNumber evidence="4">2.3.1.257</ecNumber>
    </recommendedName>
</protein>
<dbReference type="GO" id="GO:0005737">
    <property type="term" value="C:cytoplasm"/>
    <property type="evidence" value="ECO:0007669"/>
    <property type="project" value="UniProtKB-SubCell"/>
</dbReference>
<evidence type="ECO:0000313" key="13">
    <source>
        <dbReference type="EMBL" id="EEB08383.1"/>
    </source>
</evidence>
<dbReference type="GO" id="GO:0043998">
    <property type="term" value="F:histone H2A acetyltransferase activity"/>
    <property type="evidence" value="ECO:0000318"/>
    <property type="project" value="GO_Central"/>
</dbReference>
<evidence type="ECO:0000256" key="4">
    <source>
        <dbReference type="ARBA" id="ARBA00012950"/>
    </source>
</evidence>
<dbReference type="Pfam" id="PF00583">
    <property type="entry name" value="Acetyltransf_1"/>
    <property type="match status" value="1"/>
</dbReference>
<dbReference type="STRING" id="402676.B6K4H6"/>
<dbReference type="GeneID" id="7048792"/>
<sequence length="212" mass="24653">MTIPIDDFIDDDFVKSQDLSVVILKNINKNEDIKKKCFNLVKKNMFAMYKRSCFGWEDSEKLKEMSLTPLVYVCLLHEQSKELVAFTSLEDTEEDNVPCLYMYELQVCLKYRAHKLGSWLTYQAAVLAHEYFQKDYIFLTVFSENKKAMSFYKKFGFKRHTSSPAAIRKLRSGRIIEPDYYIFYSSVATITRRSKDILTKDLDSATGTISGA</sequence>
<dbReference type="SUPFAM" id="SSF55729">
    <property type="entry name" value="Acyl-CoA N-acyltransferases (Nat)"/>
    <property type="match status" value="1"/>
</dbReference>
<evidence type="ECO:0000256" key="8">
    <source>
        <dbReference type="ARBA" id="ARBA00023242"/>
    </source>
</evidence>
<evidence type="ECO:0000256" key="10">
    <source>
        <dbReference type="ARBA" id="ARBA00047821"/>
    </source>
</evidence>
<dbReference type="GO" id="GO:0005634">
    <property type="term" value="C:nucleus"/>
    <property type="evidence" value="ECO:0000318"/>
    <property type="project" value="GO_Central"/>
</dbReference>
<evidence type="ECO:0000259" key="12">
    <source>
        <dbReference type="PROSITE" id="PS51186"/>
    </source>
</evidence>
<reference evidence="13 15" key="1">
    <citation type="journal article" date="2011" name="Science">
        <title>Comparative functional genomics of the fission yeasts.</title>
        <authorList>
            <person name="Rhind N."/>
            <person name="Chen Z."/>
            <person name="Yassour M."/>
            <person name="Thompson D.A."/>
            <person name="Haas B.J."/>
            <person name="Habib N."/>
            <person name="Wapinski I."/>
            <person name="Roy S."/>
            <person name="Lin M.F."/>
            <person name="Heiman D.I."/>
            <person name="Young S.K."/>
            <person name="Furuya K."/>
            <person name="Guo Y."/>
            <person name="Pidoux A."/>
            <person name="Chen H.M."/>
            <person name="Robbertse B."/>
            <person name="Goldberg J.M."/>
            <person name="Aoki K."/>
            <person name="Bayne E.H."/>
            <person name="Berlin A.M."/>
            <person name="Desjardins C.A."/>
            <person name="Dobbs E."/>
            <person name="Dukaj L."/>
            <person name="Fan L."/>
            <person name="FitzGerald M.G."/>
            <person name="French C."/>
            <person name="Gujja S."/>
            <person name="Hansen K."/>
            <person name="Keifenheim D."/>
            <person name="Levin J.Z."/>
            <person name="Mosher R.A."/>
            <person name="Mueller C.A."/>
            <person name="Pfiffner J."/>
            <person name="Priest M."/>
            <person name="Russ C."/>
            <person name="Smialowska A."/>
            <person name="Swoboda P."/>
            <person name="Sykes S.M."/>
            <person name="Vaughn M."/>
            <person name="Vengrova S."/>
            <person name="Yoder R."/>
            <person name="Zeng Q."/>
            <person name="Allshire R."/>
            <person name="Baulcombe D."/>
            <person name="Birren B.W."/>
            <person name="Brown W."/>
            <person name="Ekwall K."/>
            <person name="Kellis M."/>
            <person name="Leatherwood J."/>
            <person name="Levin H."/>
            <person name="Margalit H."/>
            <person name="Martienssen R."/>
            <person name="Nieduszynski C.A."/>
            <person name="Spatafora J.W."/>
            <person name="Friedman N."/>
            <person name="Dalgaard J.Z."/>
            <person name="Baumann P."/>
            <person name="Niki H."/>
            <person name="Regev A."/>
            <person name="Nusbaum C."/>
        </authorList>
    </citation>
    <scope>NUCLEOTIDE SEQUENCE [LARGE SCALE GENOMIC DNA]</scope>
    <source>
        <strain evidence="15">yFS275 / FY16936</strain>
    </source>
</reference>
<evidence type="ECO:0000256" key="5">
    <source>
        <dbReference type="ARBA" id="ARBA00015043"/>
    </source>
</evidence>
<dbReference type="Gene3D" id="3.40.630.30">
    <property type="match status" value="1"/>
</dbReference>
<dbReference type="OrthoDB" id="424551at2759"/>
<keyword evidence="9" id="KW-0012">Acyltransferase</keyword>
<dbReference type="GO" id="GO:0010485">
    <property type="term" value="F:histone H4 acetyltransferase activity"/>
    <property type="evidence" value="ECO:0000318"/>
    <property type="project" value="GO_Central"/>
</dbReference>
<comment type="catalytic activity">
    <reaction evidence="11">
        <text>N-terminal L-seryl-[histone H4] + acetyl-CoA = N-terminal N(alpha)-acetyl-L-seryl-[histone H4] + CoA + H(+)</text>
        <dbReference type="Rhea" id="RHEA:50596"/>
        <dbReference type="Rhea" id="RHEA-COMP:12740"/>
        <dbReference type="Rhea" id="RHEA-COMP:12743"/>
        <dbReference type="ChEBI" id="CHEBI:15378"/>
        <dbReference type="ChEBI" id="CHEBI:57287"/>
        <dbReference type="ChEBI" id="CHEBI:57288"/>
        <dbReference type="ChEBI" id="CHEBI:64738"/>
        <dbReference type="ChEBI" id="CHEBI:83690"/>
        <dbReference type="EC" id="2.3.1.257"/>
    </reaction>
</comment>
<evidence type="ECO:0000256" key="11">
    <source>
        <dbReference type="ARBA" id="ARBA00049524"/>
    </source>
</evidence>
<dbReference type="PANTHER" id="PTHR20531">
    <property type="entry name" value="N-ALPHA-ACETYLTRANSFERASE 40"/>
    <property type="match status" value="1"/>
</dbReference>
<dbReference type="InterPro" id="IPR039949">
    <property type="entry name" value="NAA40"/>
</dbReference>
<dbReference type="InterPro" id="IPR016181">
    <property type="entry name" value="Acyl_CoA_acyltransferase"/>
</dbReference>
<feature type="domain" description="N-acetyltransferase" evidence="12">
    <location>
        <begin position="33"/>
        <end position="177"/>
    </location>
</feature>
<dbReference type="RefSeq" id="XP_002174676.1">
    <property type="nucleotide sequence ID" value="XM_002174640.2"/>
</dbReference>
<dbReference type="GO" id="GO:1990189">
    <property type="term" value="F:protein N-terminal-serine acetyltransferase activity"/>
    <property type="evidence" value="ECO:0000318"/>
    <property type="project" value="GO_Central"/>
</dbReference>
<organism evidence="13 15">
    <name type="scientific">Schizosaccharomyces japonicus (strain yFS275 / FY16936)</name>
    <name type="common">Fission yeast</name>
    <dbReference type="NCBI Taxonomy" id="402676"/>
    <lineage>
        <taxon>Eukaryota</taxon>
        <taxon>Fungi</taxon>
        <taxon>Dikarya</taxon>
        <taxon>Ascomycota</taxon>
        <taxon>Taphrinomycotina</taxon>
        <taxon>Schizosaccharomycetes</taxon>
        <taxon>Schizosaccharomycetales</taxon>
        <taxon>Schizosaccharomycetaceae</taxon>
        <taxon>Schizosaccharomyces</taxon>
    </lineage>
</organism>
<evidence type="ECO:0000256" key="7">
    <source>
        <dbReference type="ARBA" id="ARBA00022679"/>
    </source>
</evidence>
<evidence type="ECO:0000313" key="14">
    <source>
        <dbReference type="JaponicusDB" id="SJAG_03537"/>
    </source>
</evidence>
<comment type="subcellular location">
    <subcellularLocation>
        <location evidence="2">Cytoplasm</location>
    </subcellularLocation>
    <subcellularLocation>
        <location evidence="1">Nucleus</location>
    </subcellularLocation>
</comment>
<keyword evidence="15" id="KW-1185">Reference proteome</keyword>
<evidence type="ECO:0000256" key="6">
    <source>
        <dbReference type="ARBA" id="ARBA00022490"/>
    </source>
</evidence>
<evidence type="ECO:0000256" key="1">
    <source>
        <dbReference type="ARBA" id="ARBA00004123"/>
    </source>
</evidence>
<keyword evidence="6" id="KW-0963">Cytoplasm</keyword>
<dbReference type="InterPro" id="IPR000182">
    <property type="entry name" value="GNAT_dom"/>
</dbReference>
<dbReference type="JaponicusDB" id="SJAG_03537">
    <property type="gene designation" value="naa40"/>
</dbReference>
<keyword evidence="7" id="KW-0808">Transferase</keyword>
<evidence type="ECO:0000256" key="2">
    <source>
        <dbReference type="ARBA" id="ARBA00004496"/>
    </source>
</evidence>
<evidence type="ECO:0000256" key="9">
    <source>
        <dbReference type="ARBA" id="ARBA00023315"/>
    </source>
</evidence>
<keyword evidence="8" id="KW-0539">Nucleus</keyword>
<accession>B6K4H6</accession>
<dbReference type="PANTHER" id="PTHR20531:SF1">
    <property type="entry name" value="N-ALPHA-ACETYLTRANSFERASE 40"/>
    <property type="match status" value="1"/>
</dbReference>
<comment type="similarity">
    <text evidence="3">Belongs to the acetyltransferase family. NAA40 subfamily.</text>
</comment>
<dbReference type="VEuPathDB" id="FungiDB:SJAG_03537"/>